<feature type="non-terminal residue" evidence="4">
    <location>
        <position position="1"/>
    </location>
</feature>
<dbReference type="SMART" id="SM00322">
    <property type="entry name" value="KH"/>
    <property type="match status" value="1"/>
</dbReference>
<comment type="caution">
    <text evidence="4">The sequence shown here is derived from an EMBL/GenBank/DDBJ whole genome shotgun (WGS) entry which is preliminary data.</text>
</comment>
<dbReference type="GO" id="GO:0003729">
    <property type="term" value="F:mRNA binding"/>
    <property type="evidence" value="ECO:0007669"/>
    <property type="project" value="TreeGrafter"/>
</dbReference>
<evidence type="ECO:0000256" key="2">
    <source>
        <dbReference type="PROSITE-ProRule" id="PRU00117"/>
    </source>
</evidence>
<dbReference type="GO" id="GO:0005634">
    <property type="term" value="C:nucleus"/>
    <property type="evidence" value="ECO:0007669"/>
    <property type="project" value="TreeGrafter"/>
</dbReference>
<organism evidence="4 5">
    <name type="scientific">Rotaria magnacalcarata</name>
    <dbReference type="NCBI Taxonomy" id="392030"/>
    <lineage>
        <taxon>Eukaryota</taxon>
        <taxon>Metazoa</taxon>
        <taxon>Spiralia</taxon>
        <taxon>Gnathifera</taxon>
        <taxon>Rotifera</taxon>
        <taxon>Eurotatoria</taxon>
        <taxon>Bdelloidea</taxon>
        <taxon>Philodinida</taxon>
        <taxon>Philodinidae</taxon>
        <taxon>Rotaria</taxon>
    </lineage>
</organism>
<dbReference type="EMBL" id="CAJOBH010005864">
    <property type="protein sequence ID" value="CAF4038011.1"/>
    <property type="molecule type" value="Genomic_DNA"/>
</dbReference>
<reference evidence="4" key="1">
    <citation type="submission" date="2021-02" db="EMBL/GenBank/DDBJ databases">
        <authorList>
            <person name="Nowell W R."/>
        </authorList>
    </citation>
    <scope>NUCLEOTIDE SEQUENCE</scope>
</reference>
<evidence type="ECO:0000256" key="1">
    <source>
        <dbReference type="ARBA" id="ARBA00022884"/>
    </source>
</evidence>
<dbReference type="InterPro" id="IPR004087">
    <property type="entry name" value="KH_dom"/>
</dbReference>
<protein>
    <recommendedName>
        <fullName evidence="3">K Homology domain-containing protein</fullName>
    </recommendedName>
</protein>
<dbReference type="SUPFAM" id="SSF54791">
    <property type="entry name" value="Eukaryotic type KH-domain (KH-domain type I)"/>
    <property type="match status" value="1"/>
</dbReference>
<dbReference type="AlphaFoldDB" id="A0A8S2P9C1"/>
<keyword evidence="1 2" id="KW-0694">RNA-binding</keyword>
<evidence type="ECO:0000259" key="3">
    <source>
        <dbReference type="SMART" id="SM00322"/>
    </source>
</evidence>
<dbReference type="InterPro" id="IPR036612">
    <property type="entry name" value="KH_dom_type_1_sf"/>
</dbReference>
<dbReference type="CDD" id="cd22383">
    <property type="entry name" value="KH-I_Hqk_like"/>
    <property type="match status" value="1"/>
</dbReference>
<evidence type="ECO:0000313" key="4">
    <source>
        <dbReference type="EMBL" id="CAF4038011.1"/>
    </source>
</evidence>
<accession>A0A8S2P9C1</accession>
<dbReference type="InterPro" id="IPR045071">
    <property type="entry name" value="BBP-like"/>
</dbReference>
<dbReference type="Pfam" id="PF22675">
    <property type="entry name" value="KH-I_KHDC4-BBP"/>
    <property type="match status" value="1"/>
</dbReference>
<gene>
    <name evidence="4" type="ORF">BYL167_LOCUS15717</name>
</gene>
<feature type="domain" description="K Homology" evidence="3">
    <location>
        <begin position="2"/>
        <end position="85"/>
    </location>
</feature>
<dbReference type="Gene3D" id="3.30.1370.10">
    <property type="entry name" value="K Homology domain, type 1"/>
    <property type="match status" value="1"/>
</dbReference>
<dbReference type="InterPro" id="IPR055256">
    <property type="entry name" value="KH_1_KHDC4/BBP-like"/>
</dbReference>
<evidence type="ECO:0000313" key="5">
    <source>
        <dbReference type="Proteomes" id="UP000681967"/>
    </source>
</evidence>
<dbReference type="PANTHER" id="PTHR11208">
    <property type="entry name" value="RNA-BINDING PROTEIN RELATED"/>
    <property type="match status" value="1"/>
</dbReference>
<dbReference type="Proteomes" id="UP000681967">
    <property type="component" value="Unassembled WGS sequence"/>
</dbReference>
<sequence>FNFVGRILGPRGMTAKQLEADTGCKIMVRGRGSMRDKQKEDQNRGKANWEHLDEELHVLIQCEDHENRALVKLERAKEEIMKLLKPACSTSEYNHLTAITAGVATRTSNNNAAGNVTQGAAASSASARYQPYTIQSPRLNRT</sequence>
<proteinExistence type="predicted"/>
<dbReference type="PANTHER" id="PTHR11208:SF125">
    <property type="entry name" value="KH DOMAIN-CONTAINING RNA-BINDING PROTEIN QKI"/>
    <property type="match status" value="1"/>
</dbReference>
<dbReference type="GO" id="GO:0048024">
    <property type="term" value="P:regulation of mRNA splicing, via spliceosome"/>
    <property type="evidence" value="ECO:0007669"/>
    <property type="project" value="TreeGrafter"/>
</dbReference>
<name>A0A8S2P9C1_9BILA</name>
<dbReference type="PROSITE" id="PS50084">
    <property type="entry name" value="KH_TYPE_1"/>
    <property type="match status" value="1"/>
</dbReference>